<evidence type="ECO:0000313" key="1">
    <source>
        <dbReference type="EMBL" id="VFK07922.1"/>
    </source>
</evidence>
<evidence type="ECO:0000313" key="3">
    <source>
        <dbReference type="EMBL" id="VFK12259.1"/>
    </source>
</evidence>
<dbReference type="EMBL" id="CAADFJ010000945">
    <property type="protein sequence ID" value="VFK12259.1"/>
    <property type="molecule type" value="Genomic_DNA"/>
</dbReference>
<protein>
    <submittedName>
        <fullName evidence="2">Uncharacterized protein</fullName>
    </submittedName>
</protein>
<gene>
    <name evidence="2" type="ORF">BECKH772A_GA0070896_108431</name>
    <name evidence="1" type="ORF">BECKH772B_GA0070898_108291</name>
    <name evidence="3" type="ORF">BECKH772C_GA0070978_109451</name>
</gene>
<dbReference type="AlphaFoldDB" id="A0A450VU12"/>
<evidence type="ECO:0000313" key="2">
    <source>
        <dbReference type="EMBL" id="VFK08301.1"/>
    </source>
</evidence>
<proteinExistence type="predicted"/>
<sequence>MRFVPAKSIEQQVLYKNLDLRQIIVYQWVDKSWNQMPTEPSGLSMR</sequence>
<accession>A0A450VU12</accession>
<organism evidence="2">
    <name type="scientific">Candidatus Kentrum eta</name>
    <dbReference type="NCBI Taxonomy" id="2126337"/>
    <lineage>
        <taxon>Bacteria</taxon>
        <taxon>Pseudomonadati</taxon>
        <taxon>Pseudomonadota</taxon>
        <taxon>Gammaproteobacteria</taxon>
        <taxon>Candidatus Kentrum</taxon>
    </lineage>
</organism>
<dbReference type="EMBL" id="CAADFI010000829">
    <property type="protein sequence ID" value="VFK07922.1"/>
    <property type="molecule type" value="Genomic_DNA"/>
</dbReference>
<reference evidence="2" key="1">
    <citation type="submission" date="2019-02" db="EMBL/GenBank/DDBJ databases">
        <authorList>
            <person name="Gruber-Vodicka R. H."/>
            <person name="Seah K. B. B."/>
        </authorList>
    </citation>
    <scope>NUCLEOTIDE SEQUENCE</scope>
    <source>
        <strain evidence="3">BECK_SA2B12</strain>
        <strain evidence="2">BECK_SA2B15</strain>
        <strain evidence="1">BECK_SA2B20</strain>
    </source>
</reference>
<name>A0A450VU12_9GAMM</name>
<dbReference type="EMBL" id="CAADFG010000843">
    <property type="protein sequence ID" value="VFK08301.1"/>
    <property type="molecule type" value="Genomic_DNA"/>
</dbReference>